<keyword evidence="1" id="KW-0862">Zinc</keyword>
<evidence type="ECO:0000313" key="4">
    <source>
        <dbReference type="Proteomes" id="UP001202328"/>
    </source>
</evidence>
<feature type="domain" description="Arf-GAP" evidence="2">
    <location>
        <begin position="9"/>
        <end position="62"/>
    </location>
</feature>
<dbReference type="GO" id="GO:0008270">
    <property type="term" value="F:zinc ion binding"/>
    <property type="evidence" value="ECO:0007669"/>
    <property type="project" value="UniProtKB-KW"/>
</dbReference>
<keyword evidence="1" id="KW-0479">Metal-binding</keyword>
<dbReference type="InterPro" id="IPR037278">
    <property type="entry name" value="ARFGAP/RecO"/>
</dbReference>
<dbReference type="PANTHER" id="PTHR46220">
    <property type="entry name" value="ADP-RIBOSYLATION FACTOR GTPASE-ACTIVATING PROTEIN AGD12"/>
    <property type="match status" value="1"/>
</dbReference>
<comment type="caution">
    <text evidence="3">The sequence shown here is derived from an EMBL/GenBank/DDBJ whole genome shotgun (WGS) entry which is preliminary data.</text>
</comment>
<dbReference type="Pfam" id="PF01412">
    <property type="entry name" value="ArfGap"/>
    <property type="match status" value="1"/>
</dbReference>
<dbReference type="EMBL" id="JAJJMB010014227">
    <property type="protein sequence ID" value="KAI3861966.1"/>
    <property type="molecule type" value="Genomic_DNA"/>
</dbReference>
<dbReference type="PRINTS" id="PR00405">
    <property type="entry name" value="REVINTRACTNG"/>
</dbReference>
<name>A0AAD4X807_9MAGN</name>
<dbReference type="SUPFAM" id="SSF57863">
    <property type="entry name" value="ArfGap/RecO-like zinc finger"/>
    <property type="match status" value="1"/>
</dbReference>
<dbReference type="SMART" id="SM00105">
    <property type="entry name" value="ArfGap"/>
    <property type="match status" value="1"/>
</dbReference>
<sequence>MQHGVGFRSANIGVFLCLKCCGVHRSLGTYISKVLSVTLDDWSDEEIEFMIKVGGKFSVNSIPDGISKPGADSSHERSSKFIRCVNFPGLITLDDWSDEEIDSMIEIGGNSSANSTYDTFIPVGITKLGADSSHERSSKFIRA</sequence>
<dbReference type="InterPro" id="IPR001164">
    <property type="entry name" value="ArfGAP_dom"/>
</dbReference>
<dbReference type="Proteomes" id="UP001202328">
    <property type="component" value="Unassembled WGS sequence"/>
</dbReference>
<dbReference type="PROSITE" id="PS50115">
    <property type="entry name" value="ARFGAP"/>
    <property type="match status" value="1"/>
</dbReference>
<accession>A0AAD4X807</accession>
<dbReference type="AlphaFoldDB" id="A0AAD4X807"/>
<keyword evidence="1" id="KW-0863">Zinc-finger</keyword>
<evidence type="ECO:0000313" key="3">
    <source>
        <dbReference type="EMBL" id="KAI3861966.1"/>
    </source>
</evidence>
<reference evidence="3" key="1">
    <citation type="submission" date="2022-04" db="EMBL/GenBank/DDBJ databases">
        <title>A functionally conserved STORR gene fusion in Papaver species that diverged 16.8 million years ago.</title>
        <authorList>
            <person name="Catania T."/>
        </authorList>
    </citation>
    <scope>NUCLEOTIDE SEQUENCE</scope>
    <source>
        <strain evidence="3">S-188037</strain>
    </source>
</reference>
<protein>
    <recommendedName>
        <fullName evidence="2">Arf-GAP domain-containing protein</fullName>
    </recommendedName>
</protein>
<proteinExistence type="predicted"/>
<evidence type="ECO:0000256" key="1">
    <source>
        <dbReference type="PROSITE-ProRule" id="PRU00288"/>
    </source>
</evidence>
<dbReference type="GO" id="GO:0005543">
    <property type="term" value="F:phospholipid binding"/>
    <property type="evidence" value="ECO:0007669"/>
    <property type="project" value="InterPro"/>
</dbReference>
<dbReference type="PANTHER" id="PTHR46220:SF1">
    <property type="entry name" value="ADP-RIBOSYLATION FACTOR GTPASE-ACTIVATING PROTEIN AGD12"/>
    <property type="match status" value="1"/>
</dbReference>
<dbReference type="InterPro" id="IPR038508">
    <property type="entry name" value="ArfGAP_dom_sf"/>
</dbReference>
<keyword evidence="4" id="KW-1185">Reference proteome</keyword>
<dbReference type="Gene3D" id="1.10.220.150">
    <property type="entry name" value="Arf GTPase activating protein"/>
    <property type="match status" value="2"/>
</dbReference>
<dbReference type="GO" id="GO:0005096">
    <property type="term" value="F:GTPase activator activity"/>
    <property type="evidence" value="ECO:0007669"/>
    <property type="project" value="InterPro"/>
</dbReference>
<gene>
    <name evidence="3" type="ORF">MKW98_018249</name>
</gene>
<organism evidence="3 4">
    <name type="scientific">Papaver atlanticum</name>
    <dbReference type="NCBI Taxonomy" id="357466"/>
    <lineage>
        <taxon>Eukaryota</taxon>
        <taxon>Viridiplantae</taxon>
        <taxon>Streptophyta</taxon>
        <taxon>Embryophyta</taxon>
        <taxon>Tracheophyta</taxon>
        <taxon>Spermatophyta</taxon>
        <taxon>Magnoliopsida</taxon>
        <taxon>Ranunculales</taxon>
        <taxon>Papaveraceae</taxon>
        <taxon>Papaveroideae</taxon>
        <taxon>Papaver</taxon>
    </lineage>
</organism>
<dbReference type="InterPro" id="IPR044518">
    <property type="entry name" value="ARF_GAP_AGD11/12/13"/>
</dbReference>
<evidence type="ECO:0000259" key="2">
    <source>
        <dbReference type="PROSITE" id="PS50115"/>
    </source>
</evidence>